<accession>A0ABN3UVT1</accession>
<protein>
    <submittedName>
        <fullName evidence="2">GNAT family N-acetyltransferase</fullName>
    </submittedName>
</protein>
<dbReference type="Pfam" id="PF14542">
    <property type="entry name" value="Acetyltransf_CG"/>
    <property type="match status" value="1"/>
</dbReference>
<gene>
    <name evidence="2" type="ORF">GCM10009867_34720</name>
</gene>
<dbReference type="InterPro" id="IPR031165">
    <property type="entry name" value="GNAT_YJDJ"/>
</dbReference>
<dbReference type="PANTHER" id="PTHR31435">
    <property type="entry name" value="PROTEIN NATD1"/>
    <property type="match status" value="1"/>
</dbReference>
<dbReference type="RefSeq" id="WP_344195783.1">
    <property type="nucleotide sequence ID" value="NZ_BAAARN010000005.1"/>
</dbReference>
<comment type="caution">
    <text evidence="2">The sequence shown here is derived from an EMBL/GenBank/DDBJ whole genome shotgun (WGS) entry which is preliminary data.</text>
</comment>
<dbReference type="Gene3D" id="3.40.630.30">
    <property type="match status" value="1"/>
</dbReference>
<dbReference type="EMBL" id="BAAARN010000005">
    <property type="protein sequence ID" value="GAA2739286.1"/>
    <property type="molecule type" value="Genomic_DNA"/>
</dbReference>
<feature type="domain" description="N-acetyltransferase" evidence="1">
    <location>
        <begin position="7"/>
        <end position="94"/>
    </location>
</feature>
<evidence type="ECO:0000259" key="1">
    <source>
        <dbReference type="PROSITE" id="PS51729"/>
    </source>
</evidence>
<dbReference type="InterPro" id="IPR016181">
    <property type="entry name" value="Acyl_CoA_acyltransferase"/>
</dbReference>
<evidence type="ECO:0000313" key="2">
    <source>
        <dbReference type="EMBL" id="GAA2739286.1"/>
    </source>
</evidence>
<reference evidence="2 3" key="1">
    <citation type="journal article" date="2019" name="Int. J. Syst. Evol. Microbiol.">
        <title>The Global Catalogue of Microorganisms (GCM) 10K type strain sequencing project: providing services to taxonomists for standard genome sequencing and annotation.</title>
        <authorList>
            <consortium name="The Broad Institute Genomics Platform"/>
            <consortium name="The Broad Institute Genome Sequencing Center for Infectious Disease"/>
            <person name="Wu L."/>
            <person name="Ma J."/>
        </authorList>
    </citation>
    <scope>NUCLEOTIDE SEQUENCE [LARGE SCALE GENOMIC DNA]</scope>
    <source>
        <strain evidence="2 3">JCM 16378</strain>
    </source>
</reference>
<name>A0ABN3UVT1_9MICO</name>
<sequence length="95" mass="10287">MADVVVTHHPEKSRYEAHVDGALAGFAAYRIAHGHQVFTHTEVDDAFEGQGVGGALARGALDDVRARGEHDVVATCPFIAAWIERHPDYQDLVAP</sequence>
<keyword evidence="3" id="KW-1185">Reference proteome</keyword>
<proteinExistence type="predicted"/>
<dbReference type="SUPFAM" id="SSF55729">
    <property type="entry name" value="Acyl-CoA N-acyltransferases (Nat)"/>
    <property type="match status" value="1"/>
</dbReference>
<dbReference type="InterPro" id="IPR045057">
    <property type="entry name" value="Gcn5-rel_NAT"/>
</dbReference>
<dbReference type="PROSITE" id="PS51729">
    <property type="entry name" value="GNAT_YJDJ"/>
    <property type="match status" value="1"/>
</dbReference>
<evidence type="ECO:0000313" key="3">
    <source>
        <dbReference type="Proteomes" id="UP001501326"/>
    </source>
</evidence>
<dbReference type="PANTHER" id="PTHR31435:SF10">
    <property type="entry name" value="BSR4717 PROTEIN"/>
    <property type="match status" value="1"/>
</dbReference>
<dbReference type="Proteomes" id="UP001501326">
    <property type="component" value="Unassembled WGS sequence"/>
</dbReference>
<organism evidence="2 3">
    <name type="scientific">Pedococcus aerophilus</name>
    <dbReference type="NCBI Taxonomy" id="436356"/>
    <lineage>
        <taxon>Bacteria</taxon>
        <taxon>Bacillati</taxon>
        <taxon>Actinomycetota</taxon>
        <taxon>Actinomycetes</taxon>
        <taxon>Micrococcales</taxon>
        <taxon>Intrasporangiaceae</taxon>
        <taxon>Pedococcus</taxon>
    </lineage>
</organism>